<keyword evidence="3" id="KW-0238">DNA-binding</keyword>
<evidence type="ECO:0000259" key="2">
    <source>
        <dbReference type="PROSITE" id="PS00028"/>
    </source>
</evidence>
<evidence type="ECO:0000313" key="3">
    <source>
        <dbReference type="EMBL" id="MWG35360.1"/>
    </source>
</evidence>
<keyword evidence="1" id="KW-1133">Transmembrane helix</keyword>
<gene>
    <name evidence="3" type="ORF">GQS65_12840</name>
</gene>
<protein>
    <submittedName>
        <fullName evidence="3">DNA-binding protein</fullName>
    </submittedName>
</protein>
<keyword evidence="4" id="KW-1185">Reference proteome</keyword>
<feature type="domain" description="C2H2-type" evidence="2">
    <location>
        <begin position="9"/>
        <end position="32"/>
    </location>
</feature>
<dbReference type="AlphaFoldDB" id="A0A6B0GL52"/>
<feature type="transmembrane region" description="Helical" evidence="1">
    <location>
        <begin position="62"/>
        <end position="80"/>
    </location>
</feature>
<keyword evidence="1" id="KW-0472">Membrane</keyword>
<dbReference type="GO" id="GO:0003677">
    <property type="term" value="F:DNA binding"/>
    <property type="evidence" value="ECO:0007669"/>
    <property type="project" value="UniProtKB-KW"/>
</dbReference>
<dbReference type="InterPro" id="IPR013087">
    <property type="entry name" value="Znf_C2H2_type"/>
</dbReference>
<dbReference type="Proteomes" id="UP000451471">
    <property type="component" value="Unassembled WGS sequence"/>
</dbReference>
<proteinExistence type="predicted"/>
<name>A0A6B0GL52_9EURY</name>
<comment type="caution">
    <text evidence="3">The sequence shown here is derived from an EMBL/GenBank/DDBJ whole genome shotgun (WGS) entry which is preliminary data.</text>
</comment>
<reference evidence="3 4" key="1">
    <citation type="submission" date="2019-12" db="EMBL/GenBank/DDBJ databases">
        <title>Halocatena pleomorpha gen. nov. sp. nov., an extremely halophilic archaeon of family Halobacteriaceae isolated from saltpan soil.</title>
        <authorList>
            <person name="Pal Y."/>
            <person name="Verma A."/>
            <person name="Krishnamurthi S."/>
            <person name="Kumar P."/>
        </authorList>
    </citation>
    <scope>NUCLEOTIDE SEQUENCE [LARGE SCALE GENOMIC DNA]</scope>
    <source>
        <strain evidence="3 4">JCM 16495</strain>
    </source>
</reference>
<keyword evidence="1" id="KW-0812">Transmembrane</keyword>
<evidence type="ECO:0000256" key="1">
    <source>
        <dbReference type="SAM" id="Phobius"/>
    </source>
</evidence>
<organism evidence="3 4">
    <name type="scientific">Halomarina oriensis</name>
    <dbReference type="NCBI Taxonomy" id="671145"/>
    <lineage>
        <taxon>Archaea</taxon>
        <taxon>Methanobacteriati</taxon>
        <taxon>Methanobacteriota</taxon>
        <taxon>Stenosarchaea group</taxon>
        <taxon>Halobacteria</taxon>
        <taxon>Halobacteriales</taxon>
        <taxon>Natronomonadaceae</taxon>
        <taxon>Halomarina</taxon>
    </lineage>
</organism>
<accession>A0A6B0GL52</accession>
<sequence>MPDDTTNTCRCEYCKTPFPTTDRLALHQGVEHEAQLTADERAAFEDAYDAEQEALGLFRLKALLALVLVYFGFLMVYGFVT</sequence>
<dbReference type="PROSITE" id="PS00028">
    <property type="entry name" value="ZINC_FINGER_C2H2_1"/>
    <property type="match status" value="1"/>
</dbReference>
<evidence type="ECO:0000313" key="4">
    <source>
        <dbReference type="Proteomes" id="UP000451471"/>
    </source>
</evidence>
<dbReference type="EMBL" id="WSZK01000022">
    <property type="protein sequence ID" value="MWG35360.1"/>
    <property type="molecule type" value="Genomic_DNA"/>
</dbReference>